<gene>
    <name evidence="4" type="ORF">EV140_0161</name>
</gene>
<keyword evidence="5" id="KW-1185">Reference proteome</keyword>
<evidence type="ECO:0000313" key="5">
    <source>
        <dbReference type="Proteomes" id="UP000292408"/>
    </source>
</evidence>
<evidence type="ECO:0000256" key="2">
    <source>
        <dbReference type="SAM" id="Phobius"/>
    </source>
</evidence>
<dbReference type="Proteomes" id="UP000292408">
    <property type="component" value="Unassembled WGS sequence"/>
</dbReference>
<protein>
    <submittedName>
        <fullName evidence="4">Uncharacterized protein DUF2510</fullName>
    </submittedName>
</protein>
<keyword evidence="2" id="KW-0472">Membrane</keyword>
<evidence type="ECO:0000313" key="4">
    <source>
        <dbReference type="EMBL" id="RZT63931.1"/>
    </source>
</evidence>
<name>A0A4Q7TSC4_9MICO</name>
<dbReference type="OrthoDB" id="5244233at2"/>
<dbReference type="EMBL" id="SGXT01000011">
    <property type="protein sequence ID" value="RZT63931.1"/>
    <property type="molecule type" value="Genomic_DNA"/>
</dbReference>
<dbReference type="RefSeq" id="WP_130280132.1">
    <property type="nucleotide sequence ID" value="NZ_SGXT01000011.1"/>
</dbReference>
<reference evidence="4 5" key="1">
    <citation type="journal article" date="2015" name="Stand. Genomic Sci.">
        <title>Genomic Encyclopedia of Bacterial and Archaeal Type Strains, Phase III: the genomes of soil and plant-associated and newly described type strains.</title>
        <authorList>
            <person name="Whitman W.B."/>
            <person name="Woyke T."/>
            <person name="Klenk H.P."/>
            <person name="Zhou Y."/>
            <person name="Lilburn T.G."/>
            <person name="Beck B.J."/>
            <person name="De Vos P."/>
            <person name="Vandamme P."/>
            <person name="Eisen J.A."/>
            <person name="Garrity G."/>
            <person name="Hugenholtz P."/>
            <person name="Kyrpides N.C."/>
        </authorList>
    </citation>
    <scope>NUCLEOTIDE SEQUENCE [LARGE SCALE GENOMIC DNA]</scope>
    <source>
        <strain evidence="4 5">AC4r</strain>
    </source>
</reference>
<feature type="region of interest" description="Disordered" evidence="1">
    <location>
        <begin position="49"/>
        <end position="75"/>
    </location>
</feature>
<keyword evidence="2" id="KW-1133">Transmembrane helix</keyword>
<feature type="transmembrane region" description="Helical" evidence="2">
    <location>
        <begin position="150"/>
        <end position="171"/>
    </location>
</feature>
<evidence type="ECO:0000256" key="1">
    <source>
        <dbReference type="SAM" id="MobiDB-lite"/>
    </source>
</evidence>
<keyword evidence="2" id="KW-0812">Transmembrane</keyword>
<feature type="compositionally biased region" description="Basic and acidic residues" evidence="1">
    <location>
        <begin position="49"/>
        <end position="68"/>
    </location>
</feature>
<dbReference type="Pfam" id="PF10708">
    <property type="entry name" value="DUF2510"/>
    <property type="match status" value="1"/>
</dbReference>
<feature type="domain" description="DUF2510" evidence="3">
    <location>
        <begin position="8"/>
        <end position="38"/>
    </location>
</feature>
<dbReference type="AlphaFoldDB" id="A0A4Q7TSC4"/>
<accession>A0A4Q7TSC4</accession>
<comment type="caution">
    <text evidence="4">The sequence shown here is derived from an EMBL/GenBank/DDBJ whole genome shotgun (WGS) entry which is preliminary data.</text>
</comment>
<evidence type="ECO:0000259" key="3">
    <source>
        <dbReference type="Pfam" id="PF10708"/>
    </source>
</evidence>
<feature type="transmembrane region" description="Helical" evidence="2">
    <location>
        <begin position="177"/>
        <end position="198"/>
    </location>
</feature>
<feature type="transmembrane region" description="Helical" evidence="2">
    <location>
        <begin position="244"/>
        <end position="266"/>
    </location>
</feature>
<dbReference type="InterPro" id="IPR018929">
    <property type="entry name" value="DUF2510"/>
</dbReference>
<proteinExistence type="predicted"/>
<organism evidence="4 5">
    <name type="scientific">Microcella alkaliphila</name>
    <dbReference type="NCBI Taxonomy" id="279828"/>
    <lineage>
        <taxon>Bacteria</taxon>
        <taxon>Bacillati</taxon>
        <taxon>Actinomycetota</taxon>
        <taxon>Actinomycetes</taxon>
        <taxon>Micrococcales</taxon>
        <taxon>Microbacteriaceae</taxon>
        <taxon>Microcella</taxon>
    </lineage>
</organism>
<sequence length="271" mass="28814">MSDHRPDPGWYDDPHVALSLRWWDGRRWTHHTRPKPVVPYAEIEERFTGMAGRRDGAARDGDPRDNRQTRVPPYTGAPMIAQTINDVAEPSAAAPYPYTAPGSLTPASPLPASVAPHSPPSLTAPSSAAALGSGAAARESRAAEFVPDRAAGFALWSLALAPLLLVLTAPAGQLFPAAVPVGATFALGLALLALWLITWAIRDRAALRAWGHGRRPSPWWLLLGPLGYLAARVTVLRYRRTTSTIALGVCVVAHAVVIAPFVDALASAVAT</sequence>